<keyword evidence="2" id="KW-0732">Signal</keyword>
<dbReference type="InterPro" id="IPR031025">
    <property type="entry name" value="LruC_dom"/>
</dbReference>
<gene>
    <name evidence="4" type="ORF">K8V05_15425</name>
</gene>
<feature type="chain" id="PRO_5037309983" evidence="2">
    <location>
        <begin position="24"/>
        <end position="431"/>
    </location>
</feature>
<evidence type="ECO:0000313" key="4">
    <source>
        <dbReference type="EMBL" id="HJF72139.1"/>
    </source>
</evidence>
<dbReference type="EMBL" id="DYVS01000290">
    <property type="protein sequence ID" value="HJF72139.1"/>
    <property type="molecule type" value="Genomic_DNA"/>
</dbReference>
<dbReference type="Pfam" id="PF16130">
    <property type="entry name" value="DUF4842"/>
    <property type="match status" value="1"/>
</dbReference>
<organism evidence="4 5">
    <name type="scientific">Butyricimonas virosa</name>
    <dbReference type="NCBI Taxonomy" id="544645"/>
    <lineage>
        <taxon>Bacteria</taxon>
        <taxon>Pseudomonadati</taxon>
        <taxon>Bacteroidota</taxon>
        <taxon>Bacteroidia</taxon>
        <taxon>Bacteroidales</taxon>
        <taxon>Odoribacteraceae</taxon>
        <taxon>Butyricimonas</taxon>
    </lineage>
</organism>
<feature type="region of interest" description="Disordered" evidence="1">
    <location>
        <begin position="412"/>
        <end position="431"/>
    </location>
</feature>
<comment type="caution">
    <text evidence="4">The sequence shown here is derived from an EMBL/GenBank/DDBJ whole genome shotgun (WGS) entry which is preliminary data.</text>
</comment>
<evidence type="ECO:0000259" key="3">
    <source>
        <dbReference type="Pfam" id="PF16130"/>
    </source>
</evidence>
<name>A0A921KZW3_9BACT</name>
<reference evidence="4" key="1">
    <citation type="journal article" date="2021" name="PeerJ">
        <title>Extensive microbial diversity within the chicken gut microbiome revealed by metagenomics and culture.</title>
        <authorList>
            <person name="Gilroy R."/>
            <person name="Ravi A."/>
            <person name="Getino M."/>
            <person name="Pursley I."/>
            <person name="Horton D.L."/>
            <person name="Alikhan N.F."/>
            <person name="Baker D."/>
            <person name="Gharbi K."/>
            <person name="Hall N."/>
            <person name="Watson M."/>
            <person name="Adriaenssens E.M."/>
            <person name="Foster-Nyarko E."/>
            <person name="Jarju S."/>
            <person name="Secka A."/>
            <person name="Antonio M."/>
            <person name="Oren A."/>
            <person name="Chaudhuri R.R."/>
            <person name="La Ragione R."/>
            <person name="Hildebrand F."/>
            <person name="Pallen M.J."/>
        </authorList>
    </citation>
    <scope>NUCLEOTIDE SEQUENCE</scope>
    <source>
        <strain evidence="4">6966</strain>
    </source>
</reference>
<protein>
    <submittedName>
        <fullName evidence="4">LruC domain-containing protein</fullName>
    </submittedName>
</protein>
<proteinExistence type="predicted"/>
<dbReference type="PROSITE" id="PS51257">
    <property type="entry name" value="PROKAR_LIPOPROTEIN"/>
    <property type="match status" value="1"/>
</dbReference>
<reference evidence="4" key="2">
    <citation type="submission" date="2021-09" db="EMBL/GenBank/DDBJ databases">
        <authorList>
            <person name="Gilroy R."/>
        </authorList>
    </citation>
    <scope>NUCLEOTIDE SEQUENCE</scope>
    <source>
        <strain evidence="4">6966</strain>
    </source>
</reference>
<dbReference type="Proteomes" id="UP000742098">
    <property type="component" value="Unassembled WGS sequence"/>
</dbReference>
<dbReference type="AlphaFoldDB" id="A0A921KZW3"/>
<evidence type="ECO:0000313" key="5">
    <source>
        <dbReference type="Proteomes" id="UP000742098"/>
    </source>
</evidence>
<dbReference type="NCBIfam" id="TIGR04456">
    <property type="entry name" value="LruC_dom"/>
    <property type="match status" value="1"/>
</dbReference>
<accession>A0A921KZW3</accession>
<dbReference type="InterPro" id="IPR032295">
    <property type="entry name" value="DUF4842"/>
</dbReference>
<feature type="domain" description="DUF4842" evidence="3">
    <location>
        <begin position="196"/>
        <end position="416"/>
    </location>
</feature>
<feature type="signal peptide" evidence="2">
    <location>
        <begin position="1"/>
        <end position="23"/>
    </location>
</feature>
<evidence type="ECO:0000256" key="2">
    <source>
        <dbReference type="SAM" id="SignalP"/>
    </source>
</evidence>
<sequence>MRTKVLILALFFLSAIVSSCVKKDIEHKEKEPTGFTELVIPSDFDWKMSENVTCNFTSEHASKVYVSTGADMAPFASFYVGQDIDQVKLNVPIYINTLYVKYETGTGLSAAQALDITNNTVTYAVPADSKEVETALAYSSKTGLSRANDQAVIFYPARENGWGTLMFEDLWPAYGDYDFNDFVVNYKMQLYPNNKNMVKEMILGIRIKAIGGSLPYDLCLAIRGIKAGEIEEFEKQEAYNALEDADMELLNPGNNEKNPPIFRFNNIRTNTKAPKDFAYLNTDPNEKARVQEGDMVNITFYITFRNSIPQADLTLDAFDFFIAKPVEEGASQWQEIHTRGYAPTEEFGQTVYEQTKEGNSYIGKSDIYYSSNTNLVWAINIPTNIPHAHEKADFLKAYPYFKNWATSGGKQHKDWYENTTGNRNDSELIKQ</sequence>
<evidence type="ECO:0000256" key="1">
    <source>
        <dbReference type="SAM" id="MobiDB-lite"/>
    </source>
</evidence>